<sequence>MYSGDVSDIKLIQFDLDGTLIDSVLQLWQAVNQMLIESGHAPVAEQHVRHWVGNGADMLVQRALTHALGHSPSAALQHTARALFDAAYESVASQEVVLYPGVIDTLSQLKQAGKTLALVTNKPYRFVPKVLAATGLDQYFSLALGGDSLAQKKPDPAPLLHVCHTLNIAPAQSMMVGDSENDVLAAKAAGMAVVGLTYGYNYGKDIADSQPNWVMNNIAGLVELLRPH</sequence>
<proteinExistence type="inferred from homology"/>
<dbReference type="PANTHER" id="PTHR43434:SF1">
    <property type="entry name" value="PHOSPHOGLYCOLATE PHOSPHATASE"/>
    <property type="match status" value="1"/>
</dbReference>
<dbReference type="Gene3D" id="3.40.50.1000">
    <property type="entry name" value="HAD superfamily/HAD-like"/>
    <property type="match status" value="1"/>
</dbReference>
<dbReference type="RefSeq" id="WP_379558104.1">
    <property type="nucleotide sequence ID" value="NZ_JBHTJS010000032.1"/>
</dbReference>
<dbReference type="NCBIfam" id="NF009695">
    <property type="entry name" value="PRK13222.1-2"/>
    <property type="match status" value="1"/>
</dbReference>
<dbReference type="InterPro" id="IPR023198">
    <property type="entry name" value="PGP-like_dom2"/>
</dbReference>
<dbReference type="InterPro" id="IPR050155">
    <property type="entry name" value="HAD-like_hydrolase_sf"/>
</dbReference>
<comment type="function">
    <text evidence="10">Specifically catalyzes the dephosphorylation of 2-phosphoglycolate. Is involved in the dissimilation of the intracellular 2-phosphoglycolate formed during the DNA repair of 3'-phosphoglycolate ends, a major class of DNA lesions induced by oxidative stress.</text>
</comment>
<comment type="pathway">
    <text evidence="3 10">Organic acid metabolism; glycolate biosynthesis; glycolate from 2-phosphoglycolate: step 1/1.</text>
</comment>
<keyword evidence="9 10" id="KW-0119">Carbohydrate metabolism</keyword>
<dbReference type="SFLD" id="SFLDS00003">
    <property type="entry name" value="Haloacid_Dehalogenase"/>
    <property type="match status" value="1"/>
</dbReference>
<dbReference type="InterPro" id="IPR041492">
    <property type="entry name" value="HAD_2"/>
</dbReference>
<evidence type="ECO:0000256" key="4">
    <source>
        <dbReference type="ARBA" id="ARBA00006171"/>
    </source>
</evidence>
<evidence type="ECO:0000313" key="12">
    <source>
        <dbReference type="Proteomes" id="UP001597048"/>
    </source>
</evidence>
<evidence type="ECO:0000256" key="8">
    <source>
        <dbReference type="ARBA" id="ARBA00022842"/>
    </source>
</evidence>
<comment type="similarity">
    <text evidence="4 10">Belongs to the HAD-like hydrolase superfamily. CbbY/CbbZ/Gph/YieH family.</text>
</comment>
<keyword evidence="7 10" id="KW-0378">Hydrolase</keyword>
<dbReference type="Gene3D" id="1.10.150.240">
    <property type="entry name" value="Putative phosphatase, domain 2"/>
    <property type="match status" value="1"/>
</dbReference>
<feature type="binding site" evidence="10">
    <location>
        <position position="15"/>
    </location>
    <ligand>
        <name>Mg(2+)</name>
        <dbReference type="ChEBI" id="CHEBI:18420"/>
    </ligand>
</feature>
<evidence type="ECO:0000256" key="5">
    <source>
        <dbReference type="ARBA" id="ARBA00013078"/>
    </source>
</evidence>
<reference evidence="12" key="1">
    <citation type="journal article" date="2019" name="Int. J. Syst. Evol. Microbiol.">
        <title>The Global Catalogue of Microorganisms (GCM) 10K type strain sequencing project: providing services to taxonomists for standard genome sequencing and annotation.</title>
        <authorList>
            <consortium name="The Broad Institute Genomics Platform"/>
            <consortium name="The Broad Institute Genome Sequencing Center for Infectious Disease"/>
            <person name="Wu L."/>
            <person name="Ma J."/>
        </authorList>
    </citation>
    <scope>NUCLEOTIDE SEQUENCE [LARGE SCALE GENOMIC DNA]</scope>
    <source>
        <strain evidence="12">CCUG 60525</strain>
    </source>
</reference>
<evidence type="ECO:0000256" key="10">
    <source>
        <dbReference type="HAMAP-Rule" id="MF_00495"/>
    </source>
</evidence>
<evidence type="ECO:0000313" key="11">
    <source>
        <dbReference type="EMBL" id="MFD1008114.1"/>
    </source>
</evidence>
<dbReference type="PANTHER" id="PTHR43434">
    <property type="entry name" value="PHOSPHOGLYCOLATE PHOSPHATASE"/>
    <property type="match status" value="1"/>
</dbReference>
<dbReference type="SFLD" id="SFLDG01135">
    <property type="entry name" value="C1.5.6:_HAD__Beta-PGM__Phospha"/>
    <property type="match status" value="1"/>
</dbReference>
<dbReference type="InterPro" id="IPR006549">
    <property type="entry name" value="HAD-SF_hydro_IIIA"/>
</dbReference>
<feature type="active site" description="Nucleophile" evidence="10">
    <location>
        <position position="15"/>
    </location>
</feature>
<evidence type="ECO:0000256" key="1">
    <source>
        <dbReference type="ARBA" id="ARBA00000830"/>
    </source>
</evidence>
<dbReference type="NCBIfam" id="TIGR01662">
    <property type="entry name" value="HAD-SF-IIIA"/>
    <property type="match status" value="1"/>
</dbReference>
<feature type="binding site" evidence="10">
    <location>
        <position position="17"/>
    </location>
    <ligand>
        <name>Mg(2+)</name>
        <dbReference type="ChEBI" id="CHEBI:18420"/>
    </ligand>
</feature>
<dbReference type="SUPFAM" id="SSF56784">
    <property type="entry name" value="HAD-like"/>
    <property type="match status" value="1"/>
</dbReference>
<dbReference type="CDD" id="cd16417">
    <property type="entry name" value="HAD_PGPase"/>
    <property type="match status" value="1"/>
</dbReference>
<dbReference type="InterPro" id="IPR006439">
    <property type="entry name" value="HAD-SF_hydro_IA"/>
</dbReference>
<dbReference type="SFLD" id="SFLDG01129">
    <property type="entry name" value="C1.5:_HAD__Beta-PGM__Phosphata"/>
    <property type="match status" value="1"/>
</dbReference>
<feature type="binding site" evidence="10">
    <location>
        <position position="178"/>
    </location>
    <ligand>
        <name>Mg(2+)</name>
        <dbReference type="ChEBI" id="CHEBI:18420"/>
    </ligand>
</feature>
<dbReference type="InterPro" id="IPR023214">
    <property type="entry name" value="HAD_sf"/>
</dbReference>
<dbReference type="Proteomes" id="UP001597048">
    <property type="component" value="Unassembled WGS sequence"/>
</dbReference>
<accession>A0ABW3KG40</accession>
<dbReference type="PRINTS" id="PR00413">
    <property type="entry name" value="HADHALOGNASE"/>
</dbReference>
<dbReference type="InterPro" id="IPR037512">
    <property type="entry name" value="PGPase_prok"/>
</dbReference>
<gene>
    <name evidence="11" type="ORF">ACFQ1C_08110</name>
</gene>
<dbReference type="GO" id="GO:0008967">
    <property type="term" value="F:phosphoglycolate phosphatase activity"/>
    <property type="evidence" value="ECO:0007669"/>
    <property type="project" value="UniProtKB-EC"/>
</dbReference>
<keyword evidence="8 10" id="KW-0460">Magnesium</keyword>
<dbReference type="HAMAP" id="MF_00495">
    <property type="entry name" value="GPH_hydrolase_bact"/>
    <property type="match status" value="1"/>
</dbReference>
<evidence type="ECO:0000256" key="6">
    <source>
        <dbReference type="ARBA" id="ARBA00022723"/>
    </source>
</evidence>
<dbReference type="NCBIfam" id="TIGR01449">
    <property type="entry name" value="PGP_bact"/>
    <property type="match status" value="1"/>
</dbReference>
<dbReference type="NCBIfam" id="TIGR01509">
    <property type="entry name" value="HAD-SF-IA-v3"/>
    <property type="match status" value="1"/>
</dbReference>
<dbReference type="InterPro" id="IPR036412">
    <property type="entry name" value="HAD-like_sf"/>
</dbReference>
<dbReference type="EC" id="3.1.3.18" evidence="5 10"/>
<keyword evidence="6 10" id="KW-0479">Metal-binding</keyword>
<comment type="caution">
    <text evidence="11">The sequence shown here is derived from an EMBL/GenBank/DDBJ whole genome shotgun (WGS) entry which is preliminary data.</text>
</comment>
<organism evidence="11 12">
    <name type="scientific">Oceanisphaera ostreae</name>
    <dbReference type="NCBI Taxonomy" id="914151"/>
    <lineage>
        <taxon>Bacteria</taxon>
        <taxon>Pseudomonadati</taxon>
        <taxon>Pseudomonadota</taxon>
        <taxon>Gammaproteobacteria</taxon>
        <taxon>Aeromonadales</taxon>
        <taxon>Aeromonadaceae</taxon>
        <taxon>Oceanisphaera</taxon>
    </lineage>
</organism>
<protein>
    <recommendedName>
        <fullName evidence="5 10">Phosphoglycolate phosphatase</fullName>
        <shortName evidence="10">PGP</shortName>
        <shortName evidence="10">PGPase</shortName>
        <ecNumber evidence="5 10">3.1.3.18</ecNumber>
    </recommendedName>
</protein>
<comment type="catalytic activity">
    <reaction evidence="1 10">
        <text>2-phosphoglycolate + H2O = glycolate + phosphate</text>
        <dbReference type="Rhea" id="RHEA:14369"/>
        <dbReference type="ChEBI" id="CHEBI:15377"/>
        <dbReference type="ChEBI" id="CHEBI:29805"/>
        <dbReference type="ChEBI" id="CHEBI:43474"/>
        <dbReference type="ChEBI" id="CHEBI:58033"/>
        <dbReference type="EC" id="3.1.3.18"/>
    </reaction>
</comment>
<evidence type="ECO:0000256" key="3">
    <source>
        <dbReference type="ARBA" id="ARBA00004818"/>
    </source>
</evidence>
<evidence type="ECO:0000256" key="7">
    <source>
        <dbReference type="ARBA" id="ARBA00022801"/>
    </source>
</evidence>
<dbReference type="Pfam" id="PF13419">
    <property type="entry name" value="HAD_2"/>
    <property type="match status" value="1"/>
</dbReference>
<name>A0ABW3KG40_9GAMM</name>
<comment type="cofactor">
    <cofactor evidence="2 10">
        <name>Mg(2+)</name>
        <dbReference type="ChEBI" id="CHEBI:18420"/>
    </cofactor>
</comment>
<evidence type="ECO:0000256" key="9">
    <source>
        <dbReference type="ARBA" id="ARBA00023277"/>
    </source>
</evidence>
<dbReference type="EMBL" id="JBHTJS010000032">
    <property type="protein sequence ID" value="MFD1008114.1"/>
    <property type="molecule type" value="Genomic_DNA"/>
</dbReference>
<evidence type="ECO:0000256" key="2">
    <source>
        <dbReference type="ARBA" id="ARBA00001946"/>
    </source>
</evidence>
<dbReference type="NCBIfam" id="TIGR01549">
    <property type="entry name" value="HAD-SF-IA-v1"/>
    <property type="match status" value="1"/>
</dbReference>
<keyword evidence="12" id="KW-1185">Reference proteome</keyword>